<evidence type="ECO:0000256" key="3">
    <source>
        <dbReference type="ARBA" id="ARBA00023125"/>
    </source>
</evidence>
<dbReference type="FunFam" id="3.30.310.10:FF:000001">
    <property type="entry name" value="TATA-box-binding protein 2"/>
    <property type="match status" value="1"/>
</dbReference>
<comment type="subcellular location">
    <subcellularLocation>
        <location evidence="1">Nucleus</location>
    </subcellularLocation>
</comment>
<evidence type="ECO:0000256" key="4">
    <source>
        <dbReference type="ARBA" id="ARBA00023163"/>
    </source>
</evidence>
<reference evidence="6" key="1">
    <citation type="journal article" date="2021" name="bioRxiv">
        <title>Whole Genome Assembly and Annotation of Northern Wild Rice, Zizania palustris L., Supports a Whole Genome Duplication in the Zizania Genus.</title>
        <authorList>
            <person name="Haas M."/>
            <person name="Kono T."/>
            <person name="Macchietto M."/>
            <person name="Millas R."/>
            <person name="McGilp L."/>
            <person name="Shao M."/>
            <person name="Duquette J."/>
            <person name="Hirsch C.N."/>
            <person name="Kimball J."/>
        </authorList>
    </citation>
    <scope>NUCLEOTIDE SEQUENCE</scope>
    <source>
        <tissue evidence="6">Fresh leaf tissue</tissue>
    </source>
</reference>
<keyword evidence="7" id="KW-1185">Reference proteome</keyword>
<keyword evidence="3" id="KW-0238">DNA-binding</keyword>
<dbReference type="GO" id="GO:0003677">
    <property type="term" value="F:DNA binding"/>
    <property type="evidence" value="ECO:0007669"/>
    <property type="project" value="UniProtKB-KW"/>
</dbReference>
<dbReference type="OrthoDB" id="2127950at2759"/>
<evidence type="ECO:0000256" key="5">
    <source>
        <dbReference type="ARBA" id="ARBA00023242"/>
    </source>
</evidence>
<keyword evidence="4" id="KW-0804">Transcription</keyword>
<dbReference type="Proteomes" id="UP000729402">
    <property type="component" value="Unassembled WGS sequence"/>
</dbReference>
<dbReference type="PROSITE" id="PS00351">
    <property type="entry name" value="TFIID"/>
    <property type="match status" value="1"/>
</dbReference>
<dbReference type="InterPro" id="IPR033710">
    <property type="entry name" value="TBP_eukaryotic"/>
</dbReference>
<dbReference type="AlphaFoldDB" id="A0A8J5WCN1"/>
<gene>
    <name evidence="6" type="ORF">GUJ93_ZPchr0010g9108</name>
</gene>
<evidence type="ECO:0000313" key="7">
    <source>
        <dbReference type="Proteomes" id="UP000729402"/>
    </source>
</evidence>
<dbReference type="FunFam" id="3.30.310.10:FF:000002">
    <property type="entry name" value="TATA-box-binding protein 2"/>
    <property type="match status" value="1"/>
</dbReference>
<dbReference type="EMBL" id="JAAALK010000082">
    <property type="protein sequence ID" value="KAG8088350.1"/>
    <property type="molecule type" value="Genomic_DNA"/>
</dbReference>
<dbReference type="PANTHER" id="PTHR10126">
    <property type="entry name" value="TATA-BOX BINDING PROTEIN"/>
    <property type="match status" value="1"/>
</dbReference>
<dbReference type="Pfam" id="PF00352">
    <property type="entry name" value="TBP"/>
    <property type="match status" value="2"/>
</dbReference>
<sequence length="195" mass="21971">MDGAQPVDLAKHPSGIVPVLQNIVATVNLDCRLDLKQIALQARNAEYNPKRFAAVIMRIREPKTTALIFASGKMVCTGAKSEEHSKLASRKYARIIQKLGFPAKFKDFKIQNIVGSCDVKFPIRLEGLAYSHGAFSSYEPELFPGLIYRMKQPKIVLLIFVSGKIVLTGAKYREETYTAFENIYPVLTEYRKSQR</sequence>
<evidence type="ECO:0000313" key="6">
    <source>
        <dbReference type="EMBL" id="KAG8088350.1"/>
    </source>
</evidence>
<comment type="caution">
    <text evidence="6">The sequence shown here is derived from an EMBL/GenBank/DDBJ whole genome shotgun (WGS) entry which is preliminary data.</text>
</comment>
<proteinExistence type="inferred from homology"/>
<evidence type="ECO:0000256" key="1">
    <source>
        <dbReference type="ARBA" id="ARBA00004123"/>
    </source>
</evidence>
<dbReference type="InterPro" id="IPR000814">
    <property type="entry name" value="TBP"/>
</dbReference>
<accession>A0A8J5WCN1</accession>
<comment type="similarity">
    <text evidence="2">Belongs to the TBP family.</text>
</comment>
<protein>
    <submittedName>
        <fullName evidence="6">Uncharacterized protein</fullName>
    </submittedName>
</protein>
<dbReference type="InterPro" id="IPR030491">
    <property type="entry name" value="TBP_CS"/>
</dbReference>
<organism evidence="6 7">
    <name type="scientific">Zizania palustris</name>
    <name type="common">Northern wild rice</name>
    <dbReference type="NCBI Taxonomy" id="103762"/>
    <lineage>
        <taxon>Eukaryota</taxon>
        <taxon>Viridiplantae</taxon>
        <taxon>Streptophyta</taxon>
        <taxon>Embryophyta</taxon>
        <taxon>Tracheophyta</taxon>
        <taxon>Spermatophyta</taxon>
        <taxon>Magnoliopsida</taxon>
        <taxon>Liliopsida</taxon>
        <taxon>Poales</taxon>
        <taxon>Poaceae</taxon>
        <taxon>BOP clade</taxon>
        <taxon>Oryzoideae</taxon>
        <taxon>Oryzeae</taxon>
        <taxon>Zizaniinae</taxon>
        <taxon>Zizania</taxon>
    </lineage>
</organism>
<reference evidence="6" key="2">
    <citation type="submission" date="2021-02" db="EMBL/GenBank/DDBJ databases">
        <authorList>
            <person name="Kimball J.A."/>
            <person name="Haas M.W."/>
            <person name="Macchietto M."/>
            <person name="Kono T."/>
            <person name="Duquette J."/>
            <person name="Shao M."/>
        </authorList>
    </citation>
    <scope>NUCLEOTIDE SEQUENCE</scope>
    <source>
        <tissue evidence="6">Fresh leaf tissue</tissue>
    </source>
</reference>
<keyword evidence="5" id="KW-0539">Nucleus</keyword>
<dbReference type="GO" id="GO:0005634">
    <property type="term" value="C:nucleus"/>
    <property type="evidence" value="ECO:0007669"/>
    <property type="project" value="UniProtKB-SubCell"/>
</dbReference>
<dbReference type="HAMAP" id="MF_00408">
    <property type="entry name" value="TATA_bind_prot_arch"/>
    <property type="match status" value="1"/>
</dbReference>
<name>A0A8J5WCN1_ZIZPA</name>
<dbReference type="CDD" id="cd04516">
    <property type="entry name" value="TBP_eukaryotes"/>
    <property type="match status" value="1"/>
</dbReference>
<dbReference type="GO" id="GO:0006352">
    <property type="term" value="P:DNA-templated transcription initiation"/>
    <property type="evidence" value="ECO:0007669"/>
    <property type="project" value="InterPro"/>
</dbReference>
<evidence type="ECO:0000256" key="2">
    <source>
        <dbReference type="ARBA" id="ARBA00005560"/>
    </source>
</evidence>